<accession>A0A2H4J2P6</accession>
<organism evidence="1">
    <name type="scientific">uncultured Caudovirales phage</name>
    <dbReference type="NCBI Taxonomy" id="2100421"/>
    <lineage>
        <taxon>Viruses</taxon>
        <taxon>Duplodnaviria</taxon>
        <taxon>Heunggongvirae</taxon>
        <taxon>Uroviricota</taxon>
        <taxon>Caudoviricetes</taxon>
        <taxon>Peduoviridae</taxon>
        <taxon>Maltschvirus</taxon>
        <taxon>Maltschvirus maltsch</taxon>
    </lineage>
</organism>
<reference evidence="1" key="1">
    <citation type="submission" date="2017-06" db="EMBL/GenBank/DDBJ databases">
        <title>Novel phages from South African skin metaviromes.</title>
        <authorList>
            <person name="van Zyl L.J."/>
            <person name="Abrahams Y."/>
            <person name="Stander E.A."/>
            <person name="Kirby B.M."/>
            <person name="Clavaud C."/>
            <person name="Farcet C."/>
            <person name="Breton L."/>
            <person name="Trindade M.I."/>
        </authorList>
    </citation>
    <scope>NUCLEOTIDE SEQUENCE</scope>
</reference>
<name>A0A2H4J2P6_9CAUD</name>
<sequence length="472" mass="51709">MTNKIVLPDLKEDENALLGHLLEQLDTKSRRNLLRASYYDGKRAIRQVGSVIPPQYYRLGLVLGWTAKAVDILARRCNLDGFVWPDGDLDSLGAGEVWDSNFLAAESNSAVVSSLIHGVSFLVNTQGADSEPKSLIHVKDALSATGDWNSRRRAMDNLLSITGRDDKGDPTSLALYLYGETITAVRDGGKWEVDRSPHPWGVPVEPLVYKPRVGRPFGSSRISRDAMSMHDAALRTVIRMEGHADVYSFPEMWMLGADESIFKNEDGSPKASWQVMLGRIKGIPDDEDAENPRADVKQFPAQSPGPHLDMLKMHASLFAGAMDIPATALGIQAETNTTTADGSDNAERQLIAEAEGATDDWGPAVRRSMMRSLAIVNEIDAIPAEWRTIDAKWRNPQYLSRAAEADAGAKQLGTAPWLAETSVGLELLGLSDQQIKRAMAERRRASGRGVLDALRKASEERARRVTADAVAE</sequence>
<proteinExistence type="predicted"/>
<dbReference type="EMBL" id="MF417841">
    <property type="protein sequence ID" value="ASN67447.1"/>
    <property type="molecule type" value="Genomic_DNA"/>
</dbReference>
<dbReference type="Pfam" id="PF05133">
    <property type="entry name" value="SPP1_portal"/>
    <property type="match status" value="1"/>
</dbReference>
<dbReference type="InterPro" id="IPR021145">
    <property type="entry name" value="Portal_protein_SPP1_Gp6-like"/>
</dbReference>
<gene>
    <name evidence="1" type="ORF">7S11_9</name>
</gene>
<protein>
    <recommendedName>
        <fullName evidence="2">Portal protein</fullName>
    </recommendedName>
</protein>
<evidence type="ECO:0008006" key="2">
    <source>
        <dbReference type="Google" id="ProtNLM"/>
    </source>
</evidence>
<evidence type="ECO:0000313" key="1">
    <source>
        <dbReference type="EMBL" id="ASN67447.1"/>
    </source>
</evidence>